<dbReference type="SUPFAM" id="SSF51735">
    <property type="entry name" value="NAD(P)-binding Rossmann-fold domains"/>
    <property type="match status" value="1"/>
</dbReference>
<dbReference type="InterPro" id="IPR029903">
    <property type="entry name" value="RmlD-like-bd"/>
</dbReference>
<dbReference type="RefSeq" id="WP_135978193.1">
    <property type="nucleotide sequence ID" value="NZ_BQKC01000001.1"/>
</dbReference>
<dbReference type="PANTHER" id="PTHR10491:SF4">
    <property type="entry name" value="METHIONINE ADENOSYLTRANSFERASE 2 SUBUNIT BETA"/>
    <property type="match status" value="1"/>
</dbReference>
<comment type="similarity">
    <text evidence="1 2">Belongs to the dTDP-4-dehydrorhamnose reductase family.</text>
</comment>
<comment type="function">
    <text evidence="2">Catalyzes the reduction of dTDP-6-deoxy-L-lyxo-4-hexulose to yield dTDP-L-rhamnose.</text>
</comment>
<organism evidence="4 5">
    <name type="scientific">Granulimonas faecalis</name>
    <dbReference type="NCBI Taxonomy" id="2894155"/>
    <lineage>
        <taxon>Bacteria</taxon>
        <taxon>Bacillati</taxon>
        <taxon>Actinomycetota</taxon>
        <taxon>Coriobacteriia</taxon>
        <taxon>Coriobacteriales</taxon>
        <taxon>Kribbibacteriaceae</taxon>
        <taxon>Granulimonas</taxon>
    </lineage>
</organism>
<dbReference type="Gene3D" id="3.40.50.720">
    <property type="entry name" value="NAD(P)-binding Rossmann-like Domain"/>
    <property type="match status" value="1"/>
</dbReference>
<evidence type="ECO:0000313" key="4">
    <source>
        <dbReference type="EMBL" id="GJM54651.1"/>
    </source>
</evidence>
<name>A0AAV5AXZ0_9ACTN</name>
<protein>
    <recommendedName>
        <fullName evidence="2">dTDP-4-dehydrorhamnose reductase</fullName>
        <ecNumber evidence="2">1.1.1.133</ecNumber>
    </recommendedName>
</protein>
<comment type="pathway">
    <text evidence="2">Carbohydrate biosynthesis; dTDP-L-rhamnose biosynthesis.</text>
</comment>
<dbReference type="EC" id="1.1.1.133" evidence="2"/>
<feature type="domain" description="RmlD-like substrate binding" evidence="3">
    <location>
        <begin position="5"/>
        <end position="286"/>
    </location>
</feature>
<dbReference type="InterPro" id="IPR036291">
    <property type="entry name" value="NAD(P)-bd_dom_sf"/>
</dbReference>
<sequence length="294" mass="32188">MSRRNLVITGANGYIASLVALYNADRFDIVPVTRADVDFADPEAVRAHFSALDFDLLLHTAAVAATALCENDPEMTHRVNVESPIALAEVCRDKGARFLFITTEQTFNAKTSGAPFAEDAEPESHSHYGRQKTEVDAWLAASDVDHVTLRLSWMMGMPLHGVRPSPNVALQVLEAVRTGTPASFKVHDRRCLTYAQNLADSFTQVCELPRGTYNFAAETDGSVYQCARRLAAAFGATPEEVDALIRPDLESYADQPRDYRLDSSKIRAAGIDPGTFEGNVAAIMADFGFPEKPF</sequence>
<comment type="caution">
    <text evidence="4">The sequence shown here is derived from an EMBL/GenBank/DDBJ whole genome shotgun (WGS) entry which is preliminary data.</text>
</comment>
<evidence type="ECO:0000259" key="3">
    <source>
        <dbReference type="Pfam" id="PF04321"/>
    </source>
</evidence>
<evidence type="ECO:0000256" key="2">
    <source>
        <dbReference type="RuleBase" id="RU364082"/>
    </source>
</evidence>
<accession>A0AAV5AXZ0</accession>
<keyword evidence="5" id="KW-1185">Reference proteome</keyword>
<proteinExistence type="inferred from homology"/>
<dbReference type="InterPro" id="IPR005913">
    <property type="entry name" value="dTDP_dehydrorham_reduct"/>
</dbReference>
<dbReference type="Pfam" id="PF04321">
    <property type="entry name" value="RmlD_sub_bind"/>
    <property type="match status" value="1"/>
</dbReference>
<keyword evidence="2" id="KW-0560">Oxidoreductase</keyword>
<dbReference type="AlphaFoldDB" id="A0AAV5AXZ0"/>
<dbReference type="EMBL" id="BQKC01000001">
    <property type="protein sequence ID" value="GJM54651.1"/>
    <property type="molecule type" value="Genomic_DNA"/>
</dbReference>
<gene>
    <name evidence="4" type="ORF">ATOP_03060</name>
</gene>
<evidence type="ECO:0000256" key="1">
    <source>
        <dbReference type="ARBA" id="ARBA00010944"/>
    </source>
</evidence>
<dbReference type="PANTHER" id="PTHR10491">
    <property type="entry name" value="DTDP-4-DEHYDRORHAMNOSE REDUCTASE"/>
    <property type="match status" value="1"/>
</dbReference>
<keyword evidence="2" id="KW-0521">NADP</keyword>
<reference evidence="4" key="1">
    <citation type="journal article" date="2022" name="Int. J. Syst. Evol. Microbiol.">
        <title>Granulimonas faecalis gen. nov., sp. nov., and Leptogranulimonas caecicola gen. nov., sp. nov., novel lactate-producing Atopobiaceae bacteria isolated from mouse intestines, and an emended description of the family Atopobiaceae.</title>
        <authorList>
            <person name="Morinaga K."/>
            <person name="Kusada H."/>
            <person name="Sakamoto S."/>
            <person name="Murakami T."/>
            <person name="Toyoda A."/>
            <person name="Mori H."/>
            <person name="Meng X.Y."/>
            <person name="Takashino M."/>
            <person name="Murotomi K."/>
            <person name="Tamaki H."/>
        </authorList>
    </citation>
    <scope>NUCLEOTIDE SEQUENCE</scope>
    <source>
        <strain evidence="4">OPF53</strain>
    </source>
</reference>
<evidence type="ECO:0000313" key="5">
    <source>
        <dbReference type="Proteomes" id="UP001055025"/>
    </source>
</evidence>
<dbReference type="Proteomes" id="UP001055025">
    <property type="component" value="Unassembled WGS sequence"/>
</dbReference>
<dbReference type="GO" id="GO:0008831">
    <property type="term" value="F:dTDP-4-dehydrorhamnose reductase activity"/>
    <property type="evidence" value="ECO:0007669"/>
    <property type="project" value="UniProtKB-EC"/>
</dbReference>